<gene>
    <name evidence="2" type="ORF">CEUSTIGMA_g5356.t1</name>
</gene>
<dbReference type="EMBL" id="BEGY01000028">
    <property type="protein sequence ID" value="GAX77914.1"/>
    <property type="molecule type" value="Genomic_DNA"/>
</dbReference>
<dbReference type="InterPro" id="IPR036397">
    <property type="entry name" value="RNaseH_sf"/>
</dbReference>
<keyword evidence="3" id="KW-1185">Reference proteome</keyword>
<dbReference type="GO" id="GO:0003676">
    <property type="term" value="F:nucleic acid binding"/>
    <property type="evidence" value="ECO:0007669"/>
    <property type="project" value="InterPro"/>
</dbReference>
<dbReference type="InterPro" id="IPR050951">
    <property type="entry name" value="Retrovirus_Pol_polyprotein"/>
</dbReference>
<dbReference type="Proteomes" id="UP000232323">
    <property type="component" value="Unassembled WGS sequence"/>
</dbReference>
<evidence type="ECO:0000313" key="2">
    <source>
        <dbReference type="EMBL" id="GAX77914.1"/>
    </source>
</evidence>
<organism evidence="2 3">
    <name type="scientific">Chlamydomonas eustigma</name>
    <dbReference type="NCBI Taxonomy" id="1157962"/>
    <lineage>
        <taxon>Eukaryota</taxon>
        <taxon>Viridiplantae</taxon>
        <taxon>Chlorophyta</taxon>
        <taxon>core chlorophytes</taxon>
        <taxon>Chlorophyceae</taxon>
        <taxon>CS clade</taxon>
        <taxon>Chlamydomonadales</taxon>
        <taxon>Chlamydomonadaceae</taxon>
        <taxon>Chlamydomonas</taxon>
    </lineage>
</organism>
<dbReference type="STRING" id="1157962.A0A250X4A7"/>
<dbReference type="PANTHER" id="PTHR37984">
    <property type="entry name" value="PROTEIN CBG26694"/>
    <property type="match status" value="1"/>
</dbReference>
<dbReference type="PANTHER" id="PTHR37984:SF15">
    <property type="entry name" value="INTEGRASE CATALYTIC DOMAIN-CONTAINING PROTEIN"/>
    <property type="match status" value="1"/>
</dbReference>
<dbReference type="PROSITE" id="PS50994">
    <property type="entry name" value="INTEGRASE"/>
    <property type="match status" value="1"/>
</dbReference>
<proteinExistence type="predicted"/>
<evidence type="ECO:0000259" key="1">
    <source>
        <dbReference type="PROSITE" id="PS50994"/>
    </source>
</evidence>
<dbReference type="Gene3D" id="3.30.420.10">
    <property type="entry name" value="Ribonuclease H-like superfamily/Ribonuclease H"/>
    <property type="match status" value="1"/>
</dbReference>
<name>A0A250X4A7_9CHLO</name>
<dbReference type="OrthoDB" id="545631at2759"/>
<dbReference type="GO" id="GO:0015074">
    <property type="term" value="P:DNA integration"/>
    <property type="evidence" value="ECO:0007669"/>
    <property type="project" value="InterPro"/>
</dbReference>
<feature type="domain" description="Integrase catalytic" evidence="1">
    <location>
        <begin position="1"/>
        <end position="155"/>
    </location>
</feature>
<dbReference type="InterPro" id="IPR012337">
    <property type="entry name" value="RNaseH-like_sf"/>
</dbReference>
<protein>
    <recommendedName>
        <fullName evidence="1">Integrase catalytic domain-containing protein</fullName>
    </recommendedName>
</protein>
<reference evidence="2 3" key="1">
    <citation type="submission" date="2017-08" db="EMBL/GenBank/DDBJ databases">
        <title>Acidophilic green algal genome provides insights into adaptation to an acidic environment.</title>
        <authorList>
            <person name="Hirooka S."/>
            <person name="Hirose Y."/>
            <person name="Kanesaki Y."/>
            <person name="Higuchi S."/>
            <person name="Fujiwara T."/>
            <person name="Onuma R."/>
            <person name="Era A."/>
            <person name="Ohbayashi R."/>
            <person name="Uzuka A."/>
            <person name="Nozaki H."/>
            <person name="Yoshikawa H."/>
            <person name="Miyagishima S.Y."/>
        </authorList>
    </citation>
    <scope>NUCLEOTIDE SEQUENCE [LARGE SCALE GENOMIC DNA]</scope>
    <source>
        <strain evidence="2 3">NIES-2499</strain>
    </source>
</reference>
<comment type="caution">
    <text evidence="2">The sequence shown here is derived from an EMBL/GenBank/DDBJ whole genome shotgun (WGS) entry which is preliminary data.</text>
</comment>
<sequence length="314" mass="35945">MDLITYLPKSQCHDTLSYDSIVTFVDMLTKQAIFIRANKSITSQQLAHVFIDHVFSKHGLPSVIVSDRNPRITSEFWQTLFTQLGSKLNLSTAHHPQTDGQTEITHRTIEQILRAYVSPQHDDWATWLPLAEFAYNSHVHSSTQQTPFLANYGFHPTTPSSLLLPPDTTINPDATSFLDNLRDVQDSIRHQLDLAKARQETQANRRRRPLTFTVGDRVRLSSDHLPLVEYPSSKLRPRFLGPFTINKMVYPNPDQPIDTWEPMRSLSKLIAFKDFLSSPTWSTFVQTPAYLSFARLYKTKIPKVVHFAILDDAT</sequence>
<dbReference type="SUPFAM" id="SSF53098">
    <property type="entry name" value="Ribonuclease H-like"/>
    <property type="match status" value="1"/>
</dbReference>
<dbReference type="InterPro" id="IPR001584">
    <property type="entry name" value="Integrase_cat-core"/>
</dbReference>
<evidence type="ECO:0000313" key="3">
    <source>
        <dbReference type="Proteomes" id="UP000232323"/>
    </source>
</evidence>
<dbReference type="AlphaFoldDB" id="A0A250X4A7"/>
<accession>A0A250X4A7</accession>